<sequence>MKGRRLGKRIFQRNEPVTEGEYCICPKCGHSTIHVKGRPCRRFLCPVCHIPLTRSQNSFHSKELKTDSAKSKTLKYPKVDIEICTGCGSCIDVCPVEAISLIEGKAFIEEDICTNCRVCENECPVEAIN</sequence>
<evidence type="ECO:0000313" key="5">
    <source>
        <dbReference type="EMBL" id="QGY47643.1"/>
    </source>
</evidence>
<dbReference type="Pfam" id="PF12838">
    <property type="entry name" value="Fer4_7"/>
    <property type="match status" value="1"/>
</dbReference>
<dbReference type="InterPro" id="IPR017896">
    <property type="entry name" value="4Fe4S_Fe-S-bd"/>
</dbReference>
<dbReference type="SUPFAM" id="SSF54862">
    <property type="entry name" value="4Fe-4S ferredoxins"/>
    <property type="match status" value="1"/>
</dbReference>
<keyword evidence="2" id="KW-0408">Iron</keyword>
<organism evidence="5 6">
    <name type="scientific">Maribellus comscasis</name>
    <dbReference type="NCBI Taxonomy" id="2681766"/>
    <lineage>
        <taxon>Bacteria</taxon>
        <taxon>Pseudomonadati</taxon>
        <taxon>Bacteroidota</taxon>
        <taxon>Bacteroidia</taxon>
        <taxon>Marinilabiliales</taxon>
        <taxon>Prolixibacteraceae</taxon>
        <taxon>Maribellus</taxon>
    </lineage>
</organism>
<dbReference type="RefSeq" id="WP_158871723.1">
    <property type="nucleotide sequence ID" value="NZ_CP046401.1"/>
</dbReference>
<keyword evidence="3" id="KW-0411">Iron-sulfur</keyword>
<keyword evidence="1" id="KW-0479">Metal-binding</keyword>
<dbReference type="InterPro" id="IPR017900">
    <property type="entry name" value="4Fe4S_Fe_S_CS"/>
</dbReference>
<gene>
    <name evidence="5" type="ORF">GM418_29435</name>
</gene>
<protein>
    <submittedName>
        <fullName evidence="5">4Fe-4S dicluster domain-containing protein</fullName>
    </submittedName>
</protein>
<keyword evidence="6" id="KW-1185">Reference proteome</keyword>
<feature type="domain" description="4Fe-4S ferredoxin-type" evidence="4">
    <location>
        <begin position="105"/>
        <end position="129"/>
    </location>
</feature>
<dbReference type="EMBL" id="CP046401">
    <property type="protein sequence ID" value="QGY47643.1"/>
    <property type="molecule type" value="Genomic_DNA"/>
</dbReference>
<dbReference type="PROSITE" id="PS00198">
    <property type="entry name" value="4FE4S_FER_1"/>
    <property type="match status" value="2"/>
</dbReference>
<dbReference type="Gene3D" id="3.30.70.20">
    <property type="match status" value="1"/>
</dbReference>
<dbReference type="KEGG" id="mcos:GM418_29435"/>
<dbReference type="GO" id="GO:0046872">
    <property type="term" value="F:metal ion binding"/>
    <property type="evidence" value="ECO:0007669"/>
    <property type="project" value="UniProtKB-KW"/>
</dbReference>
<evidence type="ECO:0000259" key="4">
    <source>
        <dbReference type="PROSITE" id="PS51379"/>
    </source>
</evidence>
<reference evidence="5 6" key="1">
    <citation type="submission" date="2019-11" db="EMBL/GenBank/DDBJ databases">
        <authorList>
            <person name="Zheng R.K."/>
            <person name="Sun C.M."/>
        </authorList>
    </citation>
    <scope>NUCLEOTIDE SEQUENCE [LARGE SCALE GENOMIC DNA]</scope>
    <source>
        <strain evidence="5 6">WC007</strain>
    </source>
</reference>
<evidence type="ECO:0000256" key="3">
    <source>
        <dbReference type="ARBA" id="ARBA00023014"/>
    </source>
</evidence>
<feature type="domain" description="4Fe-4S ferredoxin-type" evidence="4">
    <location>
        <begin position="75"/>
        <end position="104"/>
    </location>
</feature>
<dbReference type="PROSITE" id="PS51379">
    <property type="entry name" value="4FE4S_FER_2"/>
    <property type="match status" value="2"/>
</dbReference>
<name>A0A6I6K7S5_9BACT</name>
<dbReference type="GO" id="GO:0051536">
    <property type="term" value="F:iron-sulfur cluster binding"/>
    <property type="evidence" value="ECO:0007669"/>
    <property type="project" value="UniProtKB-KW"/>
</dbReference>
<accession>A0A6I6K7S5</accession>
<dbReference type="AlphaFoldDB" id="A0A6I6K7S5"/>
<evidence type="ECO:0000313" key="6">
    <source>
        <dbReference type="Proteomes" id="UP000428260"/>
    </source>
</evidence>
<proteinExistence type="predicted"/>
<evidence type="ECO:0000256" key="1">
    <source>
        <dbReference type="ARBA" id="ARBA00022723"/>
    </source>
</evidence>
<dbReference type="Proteomes" id="UP000428260">
    <property type="component" value="Chromosome"/>
</dbReference>
<evidence type="ECO:0000256" key="2">
    <source>
        <dbReference type="ARBA" id="ARBA00023004"/>
    </source>
</evidence>